<feature type="domain" description="Glycosyltransferase 2-like" evidence="1">
    <location>
        <begin position="8"/>
        <end position="149"/>
    </location>
</feature>
<dbReference type="Pfam" id="PF00535">
    <property type="entry name" value="Glycos_transf_2"/>
    <property type="match status" value="1"/>
</dbReference>
<organism evidence="2 3">
    <name type="scientific">Flavobacterium sufflavum</name>
    <dbReference type="NCBI Taxonomy" id="1921138"/>
    <lineage>
        <taxon>Bacteria</taxon>
        <taxon>Pseudomonadati</taxon>
        <taxon>Bacteroidota</taxon>
        <taxon>Flavobacteriia</taxon>
        <taxon>Flavobacteriales</taxon>
        <taxon>Flavobacteriaceae</taxon>
        <taxon>Flavobacterium</taxon>
    </lineage>
</organism>
<dbReference type="AlphaFoldDB" id="A0A3S2V480"/>
<dbReference type="InterPro" id="IPR001173">
    <property type="entry name" value="Glyco_trans_2-like"/>
</dbReference>
<dbReference type="RefSeq" id="WP_128195285.1">
    <property type="nucleotide sequence ID" value="NZ_SACJ01000005.1"/>
</dbReference>
<dbReference type="PANTHER" id="PTHR22916:SF3">
    <property type="entry name" value="UDP-GLCNAC:BETAGAL BETA-1,3-N-ACETYLGLUCOSAMINYLTRANSFERASE-LIKE PROTEIN 1"/>
    <property type="match status" value="1"/>
</dbReference>
<name>A0A3S2V480_9FLAO</name>
<gene>
    <name evidence="2" type="ORF">EOD40_10480</name>
</gene>
<proteinExistence type="predicted"/>
<keyword evidence="3" id="KW-1185">Reference proteome</keyword>
<dbReference type="Gene3D" id="3.90.550.10">
    <property type="entry name" value="Spore Coat Polysaccharide Biosynthesis Protein SpsA, Chain A"/>
    <property type="match status" value="1"/>
</dbReference>
<evidence type="ECO:0000313" key="2">
    <source>
        <dbReference type="EMBL" id="RVT75872.1"/>
    </source>
</evidence>
<sequence length="281" mass="32519">MNHKPLVSVVMITYGHENYIREAIEGVLMQECDFCIELIIANDASPDSTDEIIQTLIESHLKSTWIKYVKHEKNIGMMPNFIYALQQCEGKYIALCDGDDYWIDSLKLRKQVDFLETNSEYAYCGHKSSTNCEGVINKLPLEVKSFSFKELIFENFLNTSTLLIRKSVIKDLPDFFGTITAGDWALQLIAVKNSKAYILPDYMSVYRIHENGVWSSLDNKIKCLKGVQTQEIFKEFYSDKASIYIIDKAIKERKKRFGSVKISCFKKIMKKIKSKLNNKYF</sequence>
<reference evidence="2 3" key="1">
    <citation type="submission" date="2019-01" db="EMBL/GenBank/DDBJ databases">
        <authorList>
            <person name="Chen W.-M."/>
        </authorList>
    </citation>
    <scope>NUCLEOTIDE SEQUENCE [LARGE SCALE GENOMIC DNA]</scope>
    <source>
        <strain evidence="2 3">BBQ-12</strain>
    </source>
</reference>
<dbReference type="InterPro" id="IPR029044">
    <property type="entry name" value="Nucleotide-diphossugar_trans"/>
</dbReference>
<keyword evidence="2" id="KW-0808">Transferase</keyword>
<protein>
    <submittedName>
        <fullName evidence="2">Glycosyltransferase</fullName>
    </submittedName>
</protein>
<evidence type="ECO:0000313" key="3">
    <source>
        <dbReference type="Proteomes" id="UP000285211"/>
    </source>
</evidence>
<dbReference type="Proteomes" id="UP000285211">
    <property type="component" value="Unassembled WGS sequence"/>
</dbReference>
<dbReference type="GO" id="GO:0016758">
    <property type="term" value="F:hexosyltransferase activity"/>
    <property type="evidence" value="ECO:0007669"/>
    <property type="project" value="UniProtKB-ARBA"/>
</dbReference>
<comment type="caution">
    <text evidence="2">The sequence shown here is derived from an EMBL/GenBank/DDBJ whole genome shotgun (WGS) entry which is preliminary data.</text>
</comment>
<accession>A0A3S2V480</accession>
<evidence type="ECO:0000259" key="1">
    <source>
        <dbReference type="Pfam" id="PF00535"/>
    </source>
</evidence>
<dbReference type="PANTHER" id="PTHR22916">
    <property type="entry name" value="GLYCOSYLTRANSFERASE"/>
    <property type="match status" value="1"/>
</dbReference>
<dbReference type="EMBL" id="SACJ01000005">
    <property type="protein sequence ID" value="RVT75872.1"/>
    <property type="molecule type" value="Genomic_DNA"/>
</dbReference>
<dbReference type="SUPFAM" id="SSF53448">
    <property type="entry name" value="Nucleotide-diphospho-sugar transferases"/>
    <property type="match status" value="1"/>
</dbReference>
<dbReference type="OrthoDB" id="199095at2"/>